<gene>
    <name evidence="1" type="ORF">PBAT_21900</name>
</gene>
<keyword evidence="2" id="KW-1185">Reference proteome</keyword>
<dbReference type="AlphaFoldDB" id="A0A162Q159"/>
<evidence type="ECO:0008006" key="3">
    <source>
        <dbReference type="Google" id="ProtNLM"/>
    </source>
</evidence>
<sequence>MGTKWGREEDHVTERINLNSMKIALILTGELLDMNAITQEEFDGGVRARCLVLWLHESETTEYVADSFAEFIERLHN</sequence>
<dbReference type="EMBL" id="LVJI01000048">
    <property type="protein sequence ID" value="OAB41210.1"/>
    <property type="molecule type" value="Genomic_DNA"/>
</dbReference>
<proteinExistence type="predicted"/>
<name>A0A162Q159_9BACL</name>
<dbReference type="InterPro" id="IPR037883">
    <property type="entry name" value="Knr4/Smi1-like_sf"/>
</dbReference>
<comment type="caution">
    <text evidence="1">The sequence shown here is derived from an EMBL/GenBank/DDBJ whole genome shotgun (WGS) entry which is preliminary data.</text>
</comment>
<dbReference type="SUPFAM" id="SSF160631">
    <property type="entry name" value="SMI1/KNR4-like"/>
    <property type="match status" value="1"/>
</dbReference>
<protein>
    <recommendedName>
        <fullName evidence="3">Knr4/Smi1-like domain-containing protein</fullName>
    </recommendedName>
</protein>
<evidence type="ECO:0000313" key="1">
    <source>
        <dbReference type="EMBL" id="OAB41210.1"/>
    </source>
</evidence>
<dbReference type="RefSeq" id="WP_068652803.1">
    <property type="nucleotide sequence ID" value="NZ_CP043611.1"/>
</dbReference>
<dbReference type="Proteomes" id="UP000077355">
    <property type="component" value="Unassembled WGS sequence"/>
</dbReference>
<accession>A0A162Q159</accession>
<organism evidence="1 2">
    <name type="scientific">Paenibacillus antarcticus</name>
    <dbReference type="NCBI Taxonomy" id="253703"/>
    <lineage>
        <taxon>Bacteria</taxon>
        <taxon>Bacillati</taxon>
        <taxon>Bacillota</taxon>
        <taxon>Bacilli</taxon>
        <taxon>Bacillales</taxon>
        <taxon>Paenibacillaceae</taxon>
        <taxon>Paenibacillus</taxon>
    </lineage>
</organism>
<evidence type="ECO:0000313" key="2">
    <source>
        <dbReference type="Proteomes" id="UP000077355"/>
    </source>
</evidence>
<reference evidence="1 2" key="1">
    <citation type="submission" date="2016-03" db="EMBL/GenBank/DDBJ databases">
        <title>Draft genome sequence of Paenibacillus antarcticus CECT 5836.</title>
        <authorList>
            <person name="Shin S.-K."/>
            <person name="Yi H."/>
        </authorList>
    </citation>
    <scope>NUCLEOTIDE SEQUENCE [LARGE SCALE GENOMIC DNA]</scope>
    <source>
        <strain evidence="1 2">CECT 5836</strain>
    </source>
</reference>